<proteinExistence type="predicted"/>
<dbReference type="RefSeq" id="WP_155446218.1">
    <property type="nucleotide sequence ID" value="NZ_JAOQNR010000009.1"/>
</dbReference>
<reference evidence="1 2" key="1">
    <citation type="submission" date="2019-11" db="EMBL/GenBank/DDBJ databases">
        <title>Whole-genome sequence of a Rhodoblastus acidophilus DSM 142.</title>
        <authorList>
            <person name="Kyndt J.A."/>
            <person name="Meyer T.E."/>
        </authorList>
    </citation>
    <scope>NUCLEOTIDE SEQUENCE [LARGE SCALE GENOMIC DNA]</scope>
    <source>
        <strain evidence="1 2">DSM 142</strain>
    </source>
</reference>
<protein>
    <submittedName>
        <fullName evidence="1">Uncharacterized protein</fullName>
    </submittedName>
</protein>
<comment type="caution">
    <text evidence="1">The sequence shown here is derived from an EMBL/GenBank/DDBJ whole genome shotgun (WGS) entry which is preliminary data.</text>
</comment>
<accession>A0A6N8DMH8</accession>
<organism evidence="1 2">
    <name type="scientific">Rhodoblastus acidophilus</name>
    <name type="common">Rhodopseudomonas acidophila</name>
    <dbReference type="NCBI Taxonomy" id="1074"/>
    <lineage>
        <taxon>Bacteria</taxon>
        <taxon>Pseudomonadati</taxon>
        <taxon>Pseudomonadota</taxon>
        <taxon>Alphaproteobacteria</taxon>
        <taxon>Hyphomicrobiales</taxon>
        <taxon>Rhodoblastaceae</taxon>
        <taxon>Rhodoblastus</taxon>
    </lineage>
</organism>
<dbReference type="Proteomes" id="UP000439113">
    <property type="component" value="Unassembled WGS sequence"/>
</dbReference>
<evidence type="ECO:0000313" key="2">
    <source>
        <dbReference type="Proteomes" id="UP000439113"/>
    </source>
</evidence>
<name>A0A6N8DMH8_RHOAC</name>
<gene>
    <name evidence="1" type="ORF">GJ654_11075</name>
</gene>
<evidence type="ECO:0000313" key="1">
    <source>
        <dbReference type="EMBL" id="MTV31538.1"/>
    </source>
</evidence>
<sequence>MATPFLPDPSGRLRRRTQAFGAGIAQPFAIRIRWRSDGSVERFLFVRGDEGLQLECDKLWRIFSDVDHGASA</sequence>
<dbReference type="EMBL" id="WNKS01000008">
    <property type="protein sequence ID" value="MTV31538.1"/>
    <property type="molecule type" value="Genomic_DNA"/>
</dbReference>
<dbReference type="AlphaFoldDB" id="A0A6N8DMH8"/>